<dbReference type="OrthoDB" id="1750577at2"/>
<feature type="domain" description="YdbS-like PH" evidence="2">
    <location>
        <begin position="73"/>
        <end position="149"/>
    </location>
</feature>
<keyword evidence="4" id="KW-1185">Reference proteome</keyword>
<evidence type="ECO:0000313" key="3">
    <source>
        <dbReference type="EMBL" id="RKL67531.1"/>
    </source>
</evidence>
<evidence type="ECO:0000313" key="4">
    <source>
        <dbReference type="Proteomes" id="UP000281498"/>
    </source>
</evidence>
<proteinExistence type="predicted"/>
<dbReference type="InterPro" id="IPR005182">
    <property type="entry name" value="YdbS-like_PH"/>
</dbReference>
<name>A0A3A9KAP0_9BACI</name>
<gene>
    <name evidence="3" type="ORF">CR203_09280</name>
</gene>
<protein>
    <recommendedName>
        <fullName evidence="2">YdbS-like PH domain-containing protein</fullName>
    </recommendedName>
</protein>
<keyword evidence="1" id="KW-1133">Transmembrane helix</keyword>
<evidence type="ECO:0000256" key="1">
    <source>
        <dbReference type="SAM" id="Phobius"/>
    </source>
</evidence>
<dbReference type="Pfam" id="PF03703">
    <property type="entry name" value="bPH_2"/>
    <property type="match status" value="1"/>
</dbReference>
<dbReference type="AlphaFoldDB" id="A0A3A9KAP0"/>
<feature type="transmembrane region" description="Helical" evidence="1">
    <location>
        <begin position="16"/>
        <end position="36"/>
    </location>
</feature>
<sequence>MMRPTPDQALDERTLTVWKIAAAIGSILYFVFPAAYWGALKFWEFPDWIFYALIFVAILFALINIFFIQKLQWSRWRYKIYDNEVELMHGVFVVRRVIIPMIRVQHVDTRQGPIMRYYKLASVTISTAATTHEIPGLSLEKAGTLRDHIAQLAREADPNE</sequence>
<dbReference type="Proteomes" id="UP000281498">
    <property type="component" value="Unassembled WGS sequence"/>
</dbReference>
<keyword evidence="1" id="KW-0812">Transmembrane</keyword>
<evidence type="ECO:0000259" key="2">
    <source>
        <dbReference type="Pfam" id="PF03703"/>
    </source>
</evidence>
<dbReference type="PANTHER" id="PTHR34473">
    <property type="entry name" value="UPF0699 TRANSMEMBRANE PROTEIN YDBS"/>
    <property type="match status" value="1"/>
</dbReference>
<reference evidence="3 4" key="1">
    <citation type="submission" date="2017-10" db="EMBL/GenBank/DDBJ databases">
        <title>Bacillus sp. nov., a halophilic bacterium isolated from a Keqin Lake.</title>
        <authorList>
            <person name="Wang H."/>
        </authorList>
    </citation>
    <scope>NUCLEOTIDE SEQUENCE [LARGE SCALE GENOMIC DNA]</scope>
    <source>
        <strain evidence="3 4">KCTC 13187</strain>
    </source>
</reference>
<feature type="transmembrane region" description="Helical" evidence="1">
    <location>
        <begin position="48"/>
        <end position="68"/>
    </location>
</feature>
<dbReference type="PANTHER" id="PTHR34473:SF2">
    <property type="entry name" value="UPF0699 TRANSMEMBRANE PROTEIN YDBT"/>
    <property type="match status" value="1"/>
</dbReference>
<organism evidence="3 4">
    <name type="scientific">Salipaludibacillus neizhouensis</name>
    <dbReference type="NCBI Taxonomy" id="885475"/>
    <lineage>
        <taxon>Bacteria</taxon>
        <taxon>Bacillati</taxon>
        <taxon>Bacillota</taxon>
        <taxon>Bacilli</taxon>
        <taxon>Bacillales</taxon>
        <taxon>Bacillaceae</taxon>
    </lineage>
</organism>
<keyword evidence="1" id="KW-0472">Membrane</keyword>
<dbReference type="EMBL" id="PDOE01000003">
    <property type="protein sequence ID" value="RKL67531.1"/>
    <property type="molecule type" value="Genomic_DNA"/>
</dbReference>
<accession>A0A3A9KAP0</accession>
<comment type="caution">
    <text evidence="3">The sequence shown here is derived from an EMBL/GenBank/DDBJ whole genome shotgun (WGS) entry which is preliminary data.</text>
</comment>